<protein>
    <submittedName>
        <fullName evidence="2">Uncharacterized protein</fullName>
    </submittedName>
</protein>
<feature type="transmembrane region" description="Helical" evidence="1">
    <location>
        <begin position="12"/>
        <end position="30"/>
    </location>
</feature>
<gene>
    <name evidence="2" type="ORF">OCBIM_22012188mg</name>
</gene>
<name>A0A0L8FPY4_OCTBM</name>
<keyword evidence="1" id="KW-0812">Transmembrane</keyword>
<dbReference type="AlphaFoldDB" id="A0A0L8FPY4"/>
<keyword evidence="1" id="KW-0472">Membrane</keyword>
<dbReference type="EMBL" id="KQ428065">
    <property type="protein sequence ID" value="KOF66465.1"/>
    <property type="molecule type" value="Genomic_DNA"/>
</dbReference>
<reference evidence="2" key="1">
    <citation type="submission" date="2015-07" db="EMBL/GenBank/DDBJ databases">
        <title>MeaNS - Measles Nucleotide Surveillance Program.</title>
        <authorList>
            <person name="Tran T."/>
            <person name="Druce J."/>
        </authorList>
    </citation>
    <scope>NUCLEOTIDE SEQUENCE</scope>
    <source>
        <strain evidence="2">UCB-OBI-ISO-001</strain>
        <tissue evidence="2">Gonad</tissue>
    </source>
</reference>
<evidence type="ECO:0000313" key="2">
    <source>
        <dbReference type="EMBL" id="KOF66465.1"/>
    </source>
</evidence>
<evidence type="ECO:0000256" key="1">
    <source>
        <dbReference type="SAM" id="Phobius"/>
    </source>
</evidence>
<sequence length="73" mass="8776">MELWPKQKQCYLLTHCLLTNTFEIFVALMRRYSRRGIYNRLGLFNLGNFLSKFNVIEFKIFRGNSVLLTRNNN</sequence>
<proteinExistence type="predicted"/>
<keyword evidence="1" id="KW-1133">Transmembrane helix</keyword>
<accession>A0A0L8FPY4</accession>
<organism evidence="2">
    <name type="scientific">Octopus bimaculoides</name>
    <name type="common">California two-spotted octopus</name>
    <dbReference type="NCBI Taxonomy" id="37653"/>
    <lineage>
        <taxon>Eukaryota</taxon>
        <taxon>Metazoa</taxon>
        <taxon>Spiralia</taxon>
        <taxon>Lophotrochozoa</taxon>
        <taxon>Mollusca</taxon>
        <taxon>Cephalopoda</taxon>
        <taxon>Coleoidea</taxon>
        <taxon>Octopodiformes</taxon>
        <taxon>Octopoda</taxon>
        <taxon>Incirrata</taxon>
        <taxon>Octopodidae</taxon>
        <taxon>Octopus</taxon>
    </lineage>
</organism>